<dbReference type="AlphaFoldDB" id="A0A1X0P5Y7"/>
<dbReference type="PROSITE" id="PS00609">
    <property type="entry name" value="GLYCOSYL_HYDROL_F32"/>
    <property type="match status" value="1"/>
</dbReference>
<comment type="caution">
    <text evidence="8">The sequence shown here is derived from an EMBL/GenBank/DDBJ whole genome shotgun (WGS) entry which is preliminary data.</text>
</comment>
<dbReference type="Pfam" id="PF00251">
    <property type="entry name" value="Glyco_hydro_32N"/>
    <property type="match status" value="1"/>
</dbReference>
<dbReference type="InterPro" id="IPR013148">
    <property type="entry name" value="Glyco_hydro_32_N"/>
</dbReference>
<gene>
    <name evidence="8" type="ORF">TM35_000031000</name>
</gene>
<reference evidence="8 9" key="1">
    <citation type="submission" date="2017-03" db="EMBL/GenBank/DDBJ databases">
        <title>An alternative strategy for trypanosome survival in the mammalian bloodstream revealed through genome and transcriptome analysis of the ubiquitous bovine parasite Trypanosoma (Megatrypanum) theileri.</title>
        <authorList>
            <person name="Kelly S."/>
            <person name="Ivens A."/>
            <person name="Mott A."/>
            <person name="O'Neill E."/>
            <person name="Emms D."/>
            <person name="Macleod O."/>
            <person name="Voorheis P."/>
            <person name="Matthews J."/>
            <person name="Matthews K."/>
            <person name="Carrington M."/>
        </authorList>
    </citation>
    <scope>NUCLEOTIDE SEQUENCE [LARGE SCALE GENOMIC DNA]</scope>
    <source>
        <strain evidence="8">Edinburgh</strain>
    </source>
</reference>
<dbReference type="InterPro" id="IPR018053">
    <property type="entry name" value="Glyco_hydro_32_AS"/>
</dbReference>
<feature type="domain" description="Glycosyl hydrolase family 32 C-terminal" evidence="7">
    <location>
        <begin position="524"/>
        <end position="595"/>
    </location>
</feature>
<dbReference type="GO" id="GO:0004553">
    <property type="term" value="F:hydrolase activity, hydrolyzing O-glycosyl compounds"/>
    <property type="evidence" value="ECO:0007669"/>
    <property type="project" value="InterPro"/>
</dbReference>
<dbReference type="Gene3D" id="2.60.120.560">
    <property type="entry name" value="Exo-inulinase, domain 1"/>
    <property type="match status" value="1"/>
</dbReference>
<dbReference type="OrthoDB" id="277998at2759"/>
<evidence type="ECO:0000256" key="2">
    <source>
        <dbReference type="ARBA" id="ARBA00022801"/>
    </source>
</evidence>
<protein>
    <submittedName>
        <fullName evidence="8">Beta-fructofuranosidase-like protein</fullName>
    </submittedName>
</protein>
<dbReference type="InterPro" id="IPR013189">
    <property type="entry name" value="Glyco_hydro_32_C"/>
</dbReference>
<keyword evidence="2 4" id="KW-0378">Hydrolase</keyword>
<evidence type="ECO:0000259" key="6">
    <source>
        <dbReference type="Pfam" id="PF00251"/>
    </source>
</evidence>
<dbReference type="InterPro" id="IPR013320">
    <property type="entry name" value="ConA-like_dom_sf"/>
</dbReference>
<comment type="similarity">
    <text evidence="1 4">Belongs to the glycosyl hydrolase 32 family.</text>
</comment>
<name>A0A1X0P5Y7_9TRYP</name>
<dbReference type="SMART" id="SM00640">
    <property type="entry name" value="Glyco_32"/>
    <property type="match status" value="1"/>
</dbReference>
<dbReference type="GO" id="GO:0005975">
    <property type="term" value="P:carbohydrate metabolic process"/>
    <property type="evidence" value="ECO:0007669"/>
    <property type="project" value="InterPro"/>
</dbReference>
<evidence type="ECO:0000256" key="3">
    <source>
        <dbReference type="ARBA" id="ARBA00023295"/>
    </source>
</evidence>
<keyword evidence="5" id="KW-0472">Membrane</keyword>
<dbReference type="EMBL" id="NBCO01000003">
    <property type="protein sequence ID" value="ORC92347.1"/>
    <property type="molecule type" value="Genomic_DNA"/>
</dbReference>
<evidence type="ECO:0000256" key="1">
    <source>
        <dbReference type="ARBA" id="ARBA00009902"/>
    </source>
</evidence>
<keyword evidence="5" id="KW-0812">Transmembrane</keyword>
<dbReference type="InterPro" id="IPR023296">
    <property type="entry name" value="Glyco_hydro_beta-prop_sf"/>
</dbReference>
<dbReference type="InterPro" id="IPR050551">
    <property type="entry name" value="Fructan_Metab_Enzymes"/>
</dbReference>
<dbReference type="RefSeq" id="XP_028886413.1">
    <property type="nucleotide sequence ID" value="XM_029021867.1"/>
</dbReference>
<keyword evidence="5" id="KW-1133">Transmembrane helix</keyword>
<dbReference type="SUPFAM" id="SSF75005">
    <property type="entry name" value="Arabinanase/levansucrase/invertase"/>
    <property type="match status" value="1"/>
</dbReference>
<dbReference type="Proteomes" id="UP000192257">
    <property type="component" value="Unassembled WGS sequence"/>
</dbReference>
<feature type="domain" description="Glycosyl hydrolase family 32 N-terminal" evidence="6">
    <location>
        <begin position="41"/>
        <end position="363"/>
    </location>
</feature>
<dbReference type="GeneID" id="39981647"/>
<dbReference type="PANTHER" id="PTHR31953">
    <property type="entry name" value="BETA-FRUCTOFURANOSIDASE, INSOLUBLE ISOENZYME CWINV1-RELATED"/>
    <property type="match status" value="1"/>
</dbReference>
<keyword evidence="3 4" id="KW-0326">Glycosidase</keyword>
<dbReference type="InterPro" id="IPR001362">
    <property type="entry name" value="Glyco_hydro_32"/>
</dbReference>
<organism evidence="8 9">
    <name type="scientific">Trypanosoma theileri</name>
    <dbReference type="NCBI Taxonomy" id="67003"/>
    <lineage>
        <taxon>Eukaryota</taxon>
        <taxon>Discoba</taxon>
        <taxon>Euglenozoa</taxon>
        <taxon>Kinetoplastea</taxon>
        <taxon>Metakinetoplastina</taxon>
        <taxon>Trypanosomatida</taxon>
        <taxon>Trypanosomatidae</taxon>
        <taxon>Trypanosoma</taxon>
    </lineage>
</organism>
<dbReference type="Gene3D" id="2.115.10.20">
    <property type="entry name" value="Glycosyl hydrolase domain, family 43"/>
    <property type="match status" value="1"/>
</dbReference>
<keyword evidence="9" id="KW-1185">Reference proteome</keyword>
<evidence type="ECO:0000259" key="7">
    <source>
        <dbReference type="Pfam" id="PF08244"/>
    </source>
</evidence>
<feature type="transmembrane region" description="Helical" evidence="5">
    <location>
        <begin position="12"/>
        <end position="34"/>
    </location>
</feature>
<dbReference type="Pfam" id="PF08244">
    <property type="entry name" value="Glyco_hydro_32C"/>
    <property type="match status" value="1"/>
</dbReference>
<sequence length="643" mass="72511">MRVNHIYVFQPMSVGVLHLSIVMMTFLLAIAVTASHEPRFHVRPPTNWINDPNGPYRDPITKQMHLYMQYNPHDSVWGSINWYHFTSMDYVKWQDQGIALKNDNEYDRGGAYSGSITDGDYGSPVVMYTCAADGDVQRQCIALPPKEDVQSGGKRSLNSFVKLPTNPVLTENDVPGLIGLNHFRDPTNFWVNPDNTSEWLVAFVASVNNSAGVPEAQVVVFATSDPNFRSDFRFSHAIWENSFEFDSMLECPDFFKLGDEYYLKVSTMISGQDYWVYGYYMKNPDNKTIYLEDFARGRTYVDYGRWYASKQNYDPILNRIILWGWIPEEDTEAAMKTRGWSGAIDMPRNVEYDATAQKLKTYPMPELAKLRLYTTTSDVEIGVNEVKVYNASAPLHYEMVVDFVIPEGFTNNPAENTDTVPSFGVLVRYRDSNTYTRFAVTMPPTANMGVGFDQKGKVLAVYGYGEKAACADECNRDRRCVAWTVVDTAEDPAVWRCTLMSTYGDVVAANNSATTGRVWEPILLLDRSKSGTTGFHETWVGRAPLVGDGTRVQLRVFVDDTIVQVFKDGGLESLTGRVYVPNDYSGVALFSHNINSPLSARVSFYEMDTVHESDAAWHTAGSHLIKVMLLVVTLHTVLPLLLF</sequence>
<dbReference type="VEuPathDB" id="TriTrypDB:TM35_000031000"/>
<dbReference type="STRING" id="67003.A0A1X0P5Y7"/>
<accession>A0A1X0P5Y7</accession>
<evidence type="ECO:0000313" key="8">
    <source>
        <dbReference type="EMBL" id="ORC92347.1"/>
    </source>
</evidence>
<evidence type="ECO:0000256" key="4">
    <source>
        <dbReference type="RuleBase" id="RU362110"/>
    </source>
</evidence>
<proteinExistence type="inferred from homology"/>
<evidence type="ECO:0000256" key="5">
    <source>
        <dbReference type="SAM" id="Phobius"/>
    </source>
</evidence>
<evidence type="ECO:0000313" key="9">
    <source>
        <dbReference type="Proteomes" id="UP000192257"/>
    </source>
</evidence>
<dbReference type="SUPFAM" id="SSF49899">
    <property type="entry name" value="Concanavalin A-like lectins/glucanases"/>
    <property type="match status" value="1"/>
</dbReference>
<dbReference type="CDD" id="cd18624">
    <property type="entry name" value="GH32_Fruct1-like"/>
    <property type="match status" value="1"/>
</dbReference>